<keyword evidence="4" id="KW-1185">Reference proteome</keyword>
<dbReference type="Proteomes" id="UP000005207">
    <property type="component" value="Linkage group LG20"/>
</dbReference>
<reference evidence="3" key="2">
    <citation type="submission" date="2025-08" db="UniProtKB">
        <authorList>
            <consortium name="Ensembl"/>
        </authorList>
    </citation>
    <scope>IDENTIFICATION</scope>
</reference>
<sequence length="305" mass="33987">MSELPCAHHVLLQPSIHPISKVSDHLLFEFAVHFILHHLQSPCTTTTPPFGKSGETQGLILEHNSMFPDSSGLSCSPGLYSKEELKPHLQRPLQDPRAQGANGKDHKVKVKWIKKNQFNQFVSDCISLHCDLGKDTRFGSDSCLEQTFWRCPGLPTTSVIIVFHNEAWSALLRTVHSVLHTAPAALLTEILLEDDASTDGECIHSTTRLNEYVQHLNIVCVLHQRERKGLIAARLLEERSSHSWIPTVGIPWSKAGYLILASHTVNLYISMSSQTEPVVGTGGSKFLFPLLITLYLNNALFLFAE</sequence>
<feature type="domain" description="Glycosyltransferase 2-like" evidence="2">
    <location>
        <begin position="158"/>
        <end position="235"/>
    </location>
</feature>
<dbReference type="InterPro" id="IPR029044">
    <property type="entry name" value="Nucleotide-diphossugar_trans"/>
</dbReference>
<dbReference type="InParanoid" id="A0A669D142"/>
<dbReference type="Gene3D" id="3.90.550.10">
    <property type="entry name" value="Spore Coat Polysaccharide Biosynthesis Protein SpsA, Chain A"/>
    <property type="match status" value="1"/>
</dbReference>
<evidence type="ECO:0000256" key="1">
    <source>
        <dbReference type="ARBA" id="ARBA00023157"/>
    </source>
</evidence>
<dbReference type="InterPro" id="IPR001173">
    <property type="entry name" value="Glyco_trans_2-like"/>
</dbReference>
<dbReference type="OMA" id="RSSHSWI"/>
<dbReference type="PANTHER" id="PTHR11675">
    <property type="entry name" value="N-ACETYLGALACTOSAMINYLTRANSFERASE"/>
    <property type="match status" value="1"/>
</dbReference>
<dbReference type="Pfam" id="PF00535">
    <property type="entry name" value="Glycos_transf_2"/>
    <property type="match status" value="1"/>
</dbReference>
<dbReference type="AlphaFoldDB" id="A0A669D142"/>
<dbReference type="GO" id="GO:0004653">
    <property type="term" value="F:polypeptide N-acetylgalactosaminyltransferase activity"/>
    <property type="evidence" value="ECO:0007669"/>
    <property type="project" value="TreeGrafter"/>
</dbReference>
<dbReference type="GO" id="GO:0005794">
    <property type="term" value="C:Golgi apparatus"/>
    <property type="evidence" value="ECO:0007669"/>
    <property type="project" value="TreeGrafter"/>
</dbReference>
<evidence type="ECO:0000313" key="3">
    <source>
        <dbReference type="Ensembl" id="ENSONIP00000053507.1"/>
    </source>
</evidence>
<dbReference type="GO" id="GO:0006493">
    <property type="term" value="P:protein O-linked glycosylation"/>
    <property type="evidence" value="ECO:0007669"/>
    <property type="project" value="TreeGrafter"/>
</dbReference>
<reference evidence="3" key="3">
    <citation type="submission" date="2025-09" db="UniProtKB">
        <authorList>
            <consortium name="Ensembl"/>
        </authorList>
    </citation>
    <scope>IDENTIFICATION</scope>
</reference>
<organism evidence="3 4">
    <name type="scientific">Oreochromis niloticus</name>
    <name type="common">Nile tilapia</name>
    <name type="synonym">Tilapia nilotica</name>
    <dbReference type="NCBI Taxonomy" id="8128"/>
    <lineage>
        <taxon>Eukaryota</taxon>
        <taxon>Metazoa</taxon>
        <taxon>Chordata</taxon>
        <taxon>Craniata</taxon>
        <taxon>Vertebrata</taxon>
        <taxon>Euteleostomi</taxon>
        <taxon>Actinopterygii</taxon>
        <taxon>Neopterygii</taxon>
        <taxon>Teleostei</taxon>
        <taxon>Neoteleostei</taxon>
        <taxon>Acanthomorphata</taxon>
        <taxon>Ovalentaria</taxon>
        <taxon>Cichlomorphae</taxon>
        <taxon>Cichliformes</taxon>
        <taxon>Cichlidae</taxon>
        <taxon>African cichlids</taxon>
        <taxon>Pseudocrenilabrinae</taxon>
        <taxon>Oreochromini</taxon>
        <taxon>Oreochromis</taxon>
    </lineage>
</organism>
<protein>
    <recommendedName>
        <fullName evidence="2">Glycosyltransferase 2-like domain-containing protein</fullName>
    </recommendedName>
</protein>
<proteinExistence type="predicted"/>
<dbReference type="GeneTree" id="ENSGT00940000156609"/>
<reference evidence="4" key="1">
    <citation type="submission" date="2012-01" db="EMBL/GenBank/DDBJ databases">
        <title>The Genome Sequence of Oreochromis niloticus (Nile Tilapia).</title>
        <authorList>
            <consortium name="Broad Institute Genome Assembly Team"/>
            <consortium name="Broad Institute Sequencing Platform"/>
            <person name="Di Palma F."/>
            <person name="Johnson J."/>
            <person name="Lander E.S."/>
            <person name="Lindblad-Toh K."/>
        </authorList>
    </citation>
    <scope>NUCLEOTIDE SEQUENCE [LARGE SCALE GENOMIC DNA]</scope>
</reference>
<dbReference type="PANTHER" id="PTHR11675:SF33">
    <property type="entry name" value="POLYPEPTIDE N-ACETYLGALACTOSAMINYLTRANSFERASE 3"/>
    <property type="match status" value="1"/>
</dbReference>
<name>A0A669D142_ORENI</name>
<accession>A0A669D142</accession>
<dbReference type="SUPFAM" id="SSF53448">
    <property type="entry name" value="Nucleotide-diphospho-sugar transferases"/>
    <property type="match status" value="1"/>
</dbReference>
<evidence type="ECO:0000259" key="2">
    <source>
        <dbReference type="Pfam" id="PF00535"/>
    </source>
</evidence>
<evidence type="ECO:0000313" key="4">
    <source>
        <dbReference type="Proteomes" id="UP000005207"/>
    </source>
</evidence>
<keyword evidence="1" id="KW-1015">Disulfide bond</keyword>
<dbReference type="Ensembl" id="ENSONIT00000078485.1">
    <property type="protein sequence ID" value="ENSONIP00000053507.1"/>
    <property type="gene ID" value="ENSONIG00000035660.1"/>
</dbReference>